<comment type="caution">
    <text evidence="1">The sequence shown here is derived from an EMBL/GenBank/DDBJ whole genome shotgun (WGS) entry which is preliminary data.</text>
</comment>
<accession>A0A9P5ZSM4</accession>
<dbReference type="OrthoDB" id="3247165at2759"/>
<protein>
    <submittedName>
        <fullName evidence="1">Uncharacterized protein</fullName>
    </submittedName>
</protein>
<sequence>MTDFASQGKTRVHNVVHLMRSHQGYYTALSWSATAAGTLILQAFNPTIISDKKCSGALHQEFHDIELLDNITCLQFEGRLPGSVTGYTRWTLIN</sequence>
<evidence type="ECO:0000313" key="1">
    <source>
        <dbReference type="EMBL" id="KAF9492980.1"/>
    </source>
</evidence>
<evidence type="ECO:0000313" key="2">
    <source>
        <dbReference type="Proteomes" id="UP000807025"/>
    </source>
</evidence>
<dbReference type="AlphaFoldDB" id="A0A9P5ZSM4"/>
<name>A0A9P5ZSM4_PLEER</name>
<proteinExistence type="predicted"/>
<dbReference type="EMBL" id="MU154592">
    <property type="protein sequence ID" value="KAF9492980.1"/>
    <property type="molecule type" value="Genomic_DNA"/>
</dbReference>
<keyword evidence="2" id="KW-1185">Reference proteome</keyword>
<dbReference type="Proteomes" id="UP000807025">
    <property type="component" value="Unassembled WGS sequence"/>
</dbReference>
<feature type="non-terminal residue" evidence="1">
    <location>
        <position position="94"/>
    </location>
</feature>
<organism evidence="1 2">
    <name type="scientific">Pleurotus eryngii</name>
    <name type="common">Boletus of the steppes</name>
    <dbReference type="NCBI Taxonomy" id="5323"/>
    <lineage>
        <taxon>Eukaryota</taxon>
        <taxon>Fungi</taxon>
        <taxon>Dikarya</taxon>
        <taxon>Basidiomycota</taxon>
        <taxon>Agaricomycotina</taxon>
        <taxon>Agaricomycetes</taxon>
        <taxon>Agaricomycetidae</taxon>
        <taxon>Agaricales</taxon>
        <taxon>Pleurotineae</taxon>
        <taxon>Pleurotaceae</taxon>
        <taxon>Pleurotus</taxon>
    </lineage>
</organism>
<gene>
    <name evidence="1" type="ORF">BDN71DRAFT_1378014</name>
</gene>
<reference evidence="1" key="1">
    <citation type="submission" date="2020-11" db="EMBL/GenBank/DDBJ databases">
        <authorList>
            <consortium name="DOE Joint Genome Institute"/>
            <person name="Ahrendt S."/>
            <person name="Riley R."/>
            <person name="Andreopoulos W."/>
            <person name="Labutti K."/>
            <person name="Pangilinan J."/>
            <person name="Ruiz-Duenas F.J."/>
            <person name="Barrasa J.M."/>
            <person name="Sanchez-Garcia M."/>
            <person name="Camarero S."/>
            <person name="Miyauchi S."/>
            <person name="Serrano A."/>
            <person name="Linde D."/>
            <person name="Babiker R."/>
            <person name="Drula E."/>
            <person name="Ayuso-Fernandez I."/>
            <person name="Pacheco R."/>
            <person name="Padilla G."/>
            <person name="Ferreira P."/>
            <person name="Barriuso J."/>
            <person name="Kellner H."/>
            <person name="Castanera R."/>
            <person name="Alfaro M."/>
            <person name="Ramirez L."/>
            <person name="Pisabarro A.G."/>
            <person name="Kuo A."/>
            <person name="Tritt A."/>
            <person name="Lipzen A."/>
            <person name="He G."/>
            <person name="Yan M."/>
            <person name="Ng V."/>
            <person name="Cullen D."/>
            <person name="Martin F."/>
            <person name="Rosso M.-N."/>
            <person name="Henrissat B."/>
            <person name="Hibbett D."/>
            <person name="Martinez A.T."/>
            <person name="Grigoriev I.V."/>
        </authorList>
    </citation>
    <scope>NUCLEOTIDE SEQUENCE</scope>
    <source>
        <strain evidence="1">ATCC 90797</strain>
    </source>
</reference>